<evidence type="ECO:0000256" key="1">
    <source>
        <dbReference type="SAM" id="Phobius"/>
    </source>
</evidence>
<keyword evidence="1" id="KW-0472">Membrane</keyword>
<dbReference type="Proteomes" id="UP000288024">
    <property type="component" value="Unassembled WGS sequence"/>
</dbReference>
<proteinExistence type="predicted"/>
<dbReference type="RefSeq" id="WP_127737235.1">
    <property type="nucleotide sequence ID" value="NZ_RZTZ01000002.1"/>
</dbReference>
<dbReference type="EMBL" id="RZTZ01000002">
    <property type="protein sequence ID" value="RVT65058.1"/>
    <property type="molecule type" value="Genomic_DNA"/>
</dbReference>
<feature type="transmembrane region" description="Helical" evidence="1">
    <location>
        <begin position="12"/>
        <end position="33"/>
    </location>
</feature>
<evidence type="ECO:0000313" key="2">
    <source>
        <dbReference type="EMBL" id="RVT65058.1"/>
    </source>
</evidence>
<accession>A0A437KDU1</accession>
<comment type="caution">
    <text evidence="2">The sequence shown here is derived from an EMBL/GenBank/DDBJ whole genome shotgun (WGS) entry which is preliminary data.</text>
</comment>
<reference evidence="2 3" key="1">
    <citation type="submission" date="2019-01" db="EMBL/GenBank/DDBJ databases">
        <title>Bacillus sp. M5HDSG1-1, whole genome shotgun sequence.</title>
        <authorList>
            <person name="Tuo L."/>
        </authorList>
    </citation>
    <scope>NUCLEOTIDE SEQUENCE [LARGE SCALE GENOMIC DNA]</scope>
    <source>
        <strain evidence="2 3">M5HDSG1-1</strain>
    </source>
</reference>
<sequence length="683" mass="75019">MNKLNEQGNALLTVLLVSIVFTTIGLAIVASSISGAKRVETRESDITITFESKKVLDEITSSIATRLNTLNLNMAKNSDGTYRVNSSFQGELQNNVLIPSLNDIVENPDYNASIQCLSIEDISNNEVVYLQPNTAETACGASTKEKNTSSYSINRNYDYTRVLEIVLVTNNPNEKEGDVTRTLKKKIILSPLPSFLKYAAGSASEDKNSGLFLNGSSNINGNAFANYLTISKDANYQDRAGKSRTVASLPPSVNGDFYSTGAAILEKLKEDNFYKKDVPDLKHDSQFINIEYDQTLRDRINTMLSNNALTTTVLTTTDVTNLSAVLKNEISSKVTSKTAQTDIVKTDTQQVPQSVVGDSLERLENGFTIDSKTGPVTFTDNVQINGDVVINSSNYPITFEKDLIVNGNLYIVSNKNISLQSVKTAGDLHLINFGGNVTGWADLVAAGKVVIESDADTTTSLASNGVKLNGDIFAGKTLSIRPLNTNMDLNSNIISLDDFTVKGDEKGEADGENDIVRFNSVVYSNAESFISNVNIIGLPYTNKSNKSEEGQLILLSKDRLTITRMNEFNNYSDMNEPSYPYLPIEEKNIQPLKAFFYTEKDAELYGVGSLFYIKGGIFAKNSLEINAIRANRAFKSIENVPLSGENYMSRFIVDYDQDVLLKGIDALPIVDRLQIIPDDFVIQ</sequence>
<dbReference type="AlphaFoldDB" id="A0A437KDU1"/>
<protein>
    <submittedName>
        <fullName evidence="2">Uncharacterized protein</fullName>
    </submittedName>
</protein>
<organism evidence="2 3">
    <name type="scientific">Niallia taxi</name>
    <dbReference type="NCBI Taxonomy" id="2499688"/>
    <lineage>
        <taxon>Bacteria</taxon>
        <taxon>Bacillati</taxon>
        <taxon>Bacillota</taxon>
        <taxon>Bacilli</taxon>
        <taxon>Bacillales</taxon>
        <taxon>Bacillaceae</taxon>
        <taxon>Niallia</taxon>
    </lineage>
</organism>
<keyword evidence="1" id="KW-1133">Transmembrane helix</keyword>
<keyword evidence="3" id="KW-1185">Reference proteome</keyword>
<evidence type="ECO:0000313" key="3">
    <source>
        <dbReference type="Proteomes" id="UP000288024"/>
    </source>
</evidence>
<gene>
    <name evidence="2" type="ORF">EM808_05985</name>
</gene>
<name>A0A437KDU1_9BACI</name>
<keyword evidence="1" id="KW-0812">Transmembrane</keyword>